<dbReference type="EMBL" id="JAETWB010000010">
    <property type="protein sequence ID" value="MBL6080074.1"/>
    <property type="molecule type" value="Genomic_DNA"/>
</dbReference>
<dbReference type="Pfam" id="PF02585">
    <property type="entry name" value="PIG-L"/>
    <property type="match status" value="1"/>
</dbReference>
<dbReference type="PANTHER" id="PTHR12993">
    <property type="entry name" value="N-ACETYLGLUCOSAMINYL-PHOSPHATIDYLINOSITOL DE-N-ACETYLASE-RELATED"/>
    <property type="match status" value="1"/>
</dbReference>
<dbReference type="RefSeq" id="WP_202833311.1">
    <property type="nucleotide sequence ID" value="NZ_JAETWB010000010.1"/>
</dbReference>
<comment type="caution">
    <text evidence="1">The sequence shown here is derived from an EMBL/GenBank/DDBJ whole genome shotgun (WGS) entry which is preliminary data.</text>
</comment>
<dbReference type="InterPro" id="IPR024078">
    <property type="entry name" value="LmbE-like_dom_sf"/>
</dbReference>
<evidence type="ECO:0000313" key="2">
    <source>
        <dbReference type="Proteomes" id="UP000660885"/>
    </source>
</evidence>
<name>A0ABS1U5V9_9PROT</name>
<dbReference type="InterPro" id="IPR003737">
    <property type="entry name" value="GlcNAc_PI_deacetylase-related"/>
</dbReference>
<gene>
    <name evidence="1" type="ORF">JMJ56_18800</name>
</gene>
<keyword evidence="2" id="KW-1185">Reference proteome</keyword>
<dbReference type="SUPFAM" id="SSF102588">
    <property type="entry name" value="LmbE-like"/>
    <property type="match status" value="1"/>
</dbReference>
<reference evidence="1 2" key="1">
    <citation type="submission" date="2021-01" db="EMBL/GenBank/DDBJ databases">
        <title>Belnapia mucosa sp. nov. and Belnapia arida sp. nov., isolated from the Tabernas Desert (Almeria, Spain).</title>
        <authorList>
            <person name="Molina-Menor E."/>
            <person name="Vidal-Verdu A."/>
            <person name="Calonge A."/>
            <person name="Satari L."/>
            <person name="Pereto J."/>
            <person name="Porcar M."/>
        </authorList>
    </citation>
    <scope>NUCLEOTIDE SEQUENCE [LARGE SCALE GENOMIC DNA]</scope>
    <source>
        <strain evidence="1 2">T18</strain>
    </source>
</reference>
<accession>A0ABS1U5V9</accession>
<evidence type="ECO:0000313" key="1">
    <source>
        <dbReference type="EMBL" id="MBL6080074.1"/>
    </source>
</evidence>
<sequence>MSVASPRRAGEWLRAAERNLPLAADLNPLLGPAGGVLVLAPHPDDESLGCGGLLAACAAEGRAARVVVVSDGAGSHPRSRAYPPARLSALRQEEARAAVAVLGLDPLRDIAFLGLPDTAVPSAGPAFEAAVAALLRLADPAPSAVLVTWRHDPHCDHAASFTMAAALVRALPAGTRFYAYPVWGLAFAHPLPGFPLPPEPLISEPPRGIRLDITRHLPAKRRAVAAHASQVSPLITDDPQGFRLPPEALALAFRSAELFLEVDPA</sequence>
<dbReference type="Gene3D" id="3.40.50.10320">
    <property type="entry name" value="LmbE-like"/>
    <property type="match status" value="1"/>
</dbReference>
<protein>
    <submittedName>
        <fullName evidence="1">PIG-L family deacetylase</fullName>
    </submittedName>
</protein>
<proteinExistence type="predicted"/>
<dbReference type="PANTHER" id="PTHR12993:SF29">
    <property type="entry name" value="BLR3841 PROTEIN"/>
    <property type="match status" value="1"/>
</dbReference>
<dbReference type="Proteomes" id="UP000660885">
    <property type="component" value="Unassembled WGS sequence"/>
</dbReference>
<organism evidence="1 2">
    <name type="scientific">Belnapia arida</name>
    <dbReference type="NCBI Taxonomy" id="2804533"/>
    <lineage>
        <taxon>Bacteria</taxon>
        <taxon>Pseudomonadati</taxon>
        <taxon>Pseudomonadota</taxon>
        <taxon>Alphaproteobacteria</taxon>
        <taxon>Acetobacterales</taxon>
        <taxon>Roseomonadaceae</taxon>
        <taxon>Belnapia</taxon>
    </lineage>
</organism>